<keyword evidence="2" id="KW-0695">RNA-directed DNA polymerase</keyword>
<organism evidence="2 3">
    <name type="scientific">Macleaya cordata</name>
    <name type="common">Five-seeded plume-poppy</name>
    <name type="synonym">Bocconia cordata</name>
    <dbReference type="NCBI Taxonomy" id="56857"/>
    <lineage>
        <taxon>Eukaryota</taxon>
        <taxon>Viridiplantae</taxon>
        <taxon>Streptophyta</taxon>
        <taxon>Embryophyta</taxon>
        <taxon>Tracheophyta</taxon>
        <taxon>Spermatophyta</taxon>
        <taxon>Magnoliopsida</taxon>
        <taxon>Ranunculales</taxon>
        <taxon>Papaveraceae</taxon>
        <taxon>Papaveroideae</taxon>
        <taxon>Macleaya</taxon>
    </lineage>
</organism>
<name>A0A200PPB4_MACCD</name>
<dbReference type="OrthoDB" id="1937542at2759"/>
<keyword evidence="2" id="KW-0808">Transferase</keyword>
<dbReference type="Pfam" id="PF13966">
    <property type="entry name" value="zf-RVT"/>
    <property type="match status" value="1"/>
</dbReference>
<evidence type="ECO:0000259" key="1">
    <source>
        <dbReference type="Pfam" id="PF13966"/>
    </source>
</evidence>
<dbReference type="PANTHER" id="PTHR36617">
    <property type="entry name" value="PROTEIN, PUTATIVE-RELATED"/>
    <property type="match status" value="1"/>
</dbReference>
<dbReference type="Proteomes" id="UP000195402">
    <property type="component" value="Unassembled WGS sequence"/>
</dbReference>
<reference evidence="2 3" key="1">
    <citation type="journal article" date="2017" name="Mol. Plant">
        <title>The Genome of Medicinal Plant Macleaya cordata Provides New Insights into Benzylisoquinoline Alkaloids Metabolism.</title>
        <authorList>
            <person name="Liu X."/>
            <person name="Liu Y."/>
            <person name="Huang P."/>
            <person name="Ma Y."/>
            <person name="Qing Z."/>
            <person name="Tang Q."/>
            <person name="Cao H."/>
            <person name="Cheng P."/>
            <person name="Zheng Y."/>
            <person name="Yuan Z."/>
            <person name="Zhou Y."/>
            <person name="Liu J."/>
            <person name="Tang Z."/>
            <person name="Zhuo Y."/>
            <person name="Zhang Y."/>
            <person name="Yu L."/>
            <person name="Huang J."/>
            <person name="Yang P."/>
            <person name="Peng Q."/>
            <person name="Zhang J."/>
            <person name="Jiang W."/>
            <person name="Zhang Z."/>
            <person name="Lin K."/>
            <person name="Ro D.K."/>
            <person name="Chen X."/>
            <person name="Xiong X."/>
            <person name="Shang Y."/>
            <person name="Huang S."/>
            <person name="Zeng J."/>
        </authorList>
    </citation>
    <scope>NUCLEOTIDE SEQUENCE [LARGE SCALE GENOMIC DNA]</scope>
    <source>
        <strain evidence="3">cv. BLH2017</strain>
        <tissue evidence="2">Root</tissue>
    </source>
</reference>
<evidence type="ECO:0000313" key="3">
    <source>
        <dbReference type="Proteomes" id="UP000195402"/>
    </source>
</evidence>
<dbReference type="GO" id="GO:0003964">
    <property type="term" value="F:RNA-directed DNA polymerase activity"/>
    <property type="evidence" value="ECO:0007669"/>
    <property type="project" value="UniProtKB-KW"/>
</dbReference>
<dbReference type="STRING" id="56857.A0A200PPB4"/>
<dbReference type="AlphaFoldDB" id="A0A200PPB4"/>
<proteinExistence type="predicted"/>
<dbReference type="PANTHER" id="PTHR36617:SF16">
    <property type="entry name" value="OS04G0516500 PROTEIN"/>
    <property type="match status" value="1"/>
</dbReference>
<comment type="caution">
    <text evidence="2">The sequence shown here is derived from an EMBL/GenBank/DDBJ whole genome shotgun (WGS) entry which is preliminary data.</text>
</comment>
<feature type="domain" description="Reverse transcriptase zinc-binding" evidence="1">
    <location>
        <begin position="57"/>
        <end position="126"/>
    </location>
</feature>
<dbReference type="OMA" id="WEASLHR"/>
<gene>
    <name evidence="2" type="ORF">BVC80_1697g25</name>
</gene>
<sequence>MWRADNGNAGWDLSLRRDLNDWEFDELSNILAELDQVTLNREADDELVWKPGIDGSFSVSSFYEILSGVSKIERPVFKIIWKAPIPYRVNFFVWEASLHRIHTQDRLQRWVIPMVNRCPMCKSDYE</sequence>
<dbReference type="EMBL" id="MVGT01004380">
    <property type="protein sequence ID" value="OVA00061.1"/>
    <property type="molecule type" value="Genomic_DNA"/>
</dbReference>
<keyword evidence="3" id="KW-1185">Reference proteome</keyword>
<dbReference type="InterPro" id="IPR026960">
    <property type="entry name" value="RVT-Znf"/>
</dbReference>
<evidence type="ECO:0000313" key="2">
    <source>
        <dbReference type="EMBL" id="OVA00061.1"/>
    </source>
</evidence>
<dbReference type="InParanoid" id="A0A200PPB4"/>
<keyword evidence="2" id="KW-0548">Nucleotidyltransferase</keyword>
<protein>
    <submittedName>
        <fullName evidence="2">Reverse transcriptase zinc-binding domain</fullName>
    </submittedName>
</protein>
<accession>A0A200PPB4</accession>